<dbReference type="InterPro" id="IPR007831">
    <property type="entry name" value="T2SS_GspE_N"/>
</dbReference>
<dbReference type="SUPFAM" id="SSF52540">
    <property type="entry name" value="P-loop containing nucleoside triphosphate hydrolases"/>
    <property type="match status" value="1"/>
</dbReference>
<proteinExistence type="inferred from homology"/>
<evidence type="ECO:0000259" key="4">
    <source>
        <dbReference type="PROSITE" id="PS00662"/>
    </source>
</evidence>
<reference evidence="6" key="1">
    <citation type="submission" date="2017-09" db="EMBL/GenBank/DDBJ databases">
        <title>Depth-based differentiation of microbial function through sediment-hosted aquifers and enrichment of novel symbionts in the deep terrestrial subsurface.</title>
        <authorList>
            <person name="Probst A.J."/>
            <person name="Ladd B."/>
            <person name="Jarett J.K."/>
            <person name="Geller-Mcgrath D.E."/>
            <person name="Sieber C.M.K."/>
            <person name="Emerson J.B."/>
            <person name="Anantharaman K."/>
            <person name="Thomas B.C."/>
            <person name="Malmstrom R."/>
            <person name="Stieglmeier M."/>
            <person name="Klingl A."/>
            <person name="Woyke T."/>
            <person name="Ryan C.M."/>
            <person name="Banfield J.F."/>
        </authorList>
    </citation>
    <scope>NUCLEOTIDE SEQUENCE [LARGE SCALE GENOMIC DNA]</scope>
</reference>
<dbReference type="Pfam" id="PF05157">
    <property type="entry name" value="MshEN"/>
    <property type="match status" value="1"/>
</dbReference>
<dbReference type="Gene3D" id="3.30.300.160">
    <property type="entry name" value="Type II secretion system, protein E, N-terminal domain"/>
    <property type="match status" value="1"/>
</dbReference>
<sequence length="568" mass="63791">MTLRDENDNEPMIDDAQLKKILLELDLVTEDQFNQAQKQAQAKGITVAESIVDLGLMADKHLGKVLADELKMPFIDLSQQKIPEELLKIIPERAAQNQKVVVFDQKENILHVATSDPENLKIQEEIKKATNKDVEIYYATPLGIAEALHAYKKGLAHEFKEIIQGHIDEARGKTKPEEPSIIKLVNVLLEYAYENRASDIHIQPQKNSVPIRFRIDGILHEVVELPKNLLELVVSRIKVMAKLRTDEHMAAQDGKFRSRFVNEEFDVRVSIVPITEGEKIVMRLLSEKSRSFELENLGFSDHDLKKLKEAMARPYGMILSCGPTGSGKTTTLYGILKILNTPDVNIATIEDPVEYAIDGINQIQVNPKTNLTFTQGLRAIVRQDPDIIMVGEVRDDETANIAVNSAMTGHLVLSTMHSNNAATCLPRLQDMNVQNYLVASAVNIIIGQRLVRRVCFNCRQSYNTTKQDLVAKLPPHLIKLLFKDKKEITLYKGLGCRSCAQTGYLGRIGIFEILALTDEIKALIMGQADADQIQKQAQKQGMTLMIEDGIDKVFNGLTTIEEIIRVTR</sequence>
<evidence type="ECO:0000313" key="5">
    <source>
        <dbReference type="EMBL" id="PIU75539.1"/>
    </source>
</evidence>
<evidence type="ECO:0000256" key="2">
    <source>
        <dbReference type="ARBA" id="ARBA00022741"/>
    </source>
</evidence>
<dbReference type="InterPro" id="IPR001482">
    <property type="entry name" value="T2SS/T4SS_dom"/>
</dbReference>
<feature type="domain" description="Bacterial type II secretion system protein E" evidence="4">
    <location>
        <begin position="381"/>
        <end position="395"/>
    </location>
</feature>
<dbReference type="GO" id="GO:0005524">
    <property type="term" value="F:ATP binding"/>
    <property type="evidence" value="ECO:0007669"/>
    <property type="project" value="UniProtKB-KW"/>
</dbReference>
<dbReference type="Proteomes" id="UP000228775">
    <property type="component" value="Unassembled WGS sequence"/>
</dbReference>
<protein>
    <recommendedName>
        <fullName evidence="4">Bacterial type II secretion system protein E domain-containing protein</fullName>
    </recommendedName>
</protein>
<dbReference type="InterPro" id="IPR037257">
    <property type="entry name" value="T2SS_E_N_sf"/>
</dbReference>
<dbReference type="CDD" id="cd01129">
    <property type="entry name" value="PulE-GspE-like"/>
    <property type="match status" value="1"/>
</dbReference>
<accession>A0A2M7AYA9</accession>
<gene>
    <name evidence="5" type="ORF">COS76_00185</name>
</gene>
<organism evidence="5 6">
    <name type="scientific">Candidatus Portnoybacteria bacterium CG06_land_8_20_14_3_00_39_12</name>
    <dbReference type="NCBI Taxonomy" id="1974809"/>
    <lineage>
        <taxon>Bacteria</taxon>
        <taxon>Candidatus Portnoyibacteriota</taxon>
    </lineage>
</organism>
<keyword evidence="2" id="KW-0547">Nucleotide-binding</keyword>
<keyword evidence="3" id="KW-0067">ATP-binding</keyword>
<dbReference type="PANTHER" id="PTHR30258">
    <property type="entry name" value="TYPE II SECRETION SYSTEM PROTEIN GSPE-RELATED"/>
    <property type="match status" value="1"/>
</dbReference>
<dbReference type="FunFam" id="3.30.300.160:FF:000002">
    <property type="entry name" value="Type II secretion system protein E"/>
    <property type="match status" value="1"/>
</dbReference>
<dbReference type="Gene3D" id="3.30.450.90">
    <property type="match status" value="1"/>
</dbReference>
<comment type="similarity">
    <text evidence="1">Belongs to the GSP E family.</text>
</comment>
<dbReference type="FunFam" id="3.40.50.300:FF:000398">
    <property type="entry name" value="Type IV pilus assembly ATPase PilB"/>
    <property type="match status" value="1"/>
</dbReference>
<dbReference type="EMBL" id="PEVY01000004">
    <property type="protein sequence ID" value="PIU75539.1"/>
    <property type="molecule type" value="Genomic_DNA"/>
</dbReference>
<dbReference type="GO" id="GO:0005886">
    <property type="term" value="C:plasma membrane"/>
    <property type="evidence" value="ECO:0007669"/>
    <property type="project" value="TreeGrafter"/>
</dbReference>
<dbReference type="GO" id="GO:0016887">
    <property type="term" value="F:ATP hydrolysis activity"/>
    <property type="evidence" value="ECO:0007669"/>
    <property type="project" value="TreeGrafter"/>
</dbReference>
<evidence type="ECO:0000256" key="3">
    <source>
        <dbReference type="ARBA" id="ARBA00022840"/>
    </source>
</evidence>
<dbReference type="InterPro" id="IPR027417">
    <property type="entry name" value="P-loop_NTPase"/>
</dbReference>
<dbReference type="Gene3D" id="3.40.50.300">
    <property type="entry name" value="P-loop containing nucleotide triphosphate hydrolases"/>
    <property type="match status" value="1"/>
</dbReference>
<evidence type="ECO:0000256" key="1">
    <source>
        <dbReference type="ARBA" id="ARBA00006611"/>
    </source>
</evidence>
<dbReference type="Pfam" id="PF00437">
    <property type="entry name" value="T2SSE"/>
    <property type="match status" value="1"/>
</dbReference>
<evidence type="ECO:0000313" key="6">
    <source>
        <dbReference type="Proteomes" id="UP000228775"/>
    </source>
</evidence>
<dbReference type="SUPFAM" id="SSF160246">
    <property type="entry name" value="EspE N-terminal domain-like"/>
    <property type="match status" value="1"/>
</dbReference>
<name>A0A2M7AYA9_9BACT</name>
<dbReference type="PANTHER" id="PTHR30258:SF1">
    <property type="entry name" value="PROTEIN TRANSPORT PROTEIN HOFB HOMOLOG"/>
    <property type="match status" value="1"/>
</dbReference>
<dbReference type="AlphaFoldDB" id="A0A2M7AYA9"/>
<comment type="caution">
    <text evidence="5">The sequence shown here is derived from an EMBL/GenBank/DDBJ whole genome shotgun (WGS) entry which is preliminary data.</text>
</comment>
<dbReference type="PROSITE" id="PS00662">
    <property type="entry name" value="T2SP_E"/>
    <property type="match status" value="1"/>
</dbReference>